<dbReference type="PANTHER" id="PTHR33309">
    <property type="entry name" value="KERATIN, ULTRA HIGH-SULFUR MATRIX PROTEIN-LIKE"/>
    <property type="match status" value="1"/>
</dbReference>
<dbReference type="InterPro" id="IPR049012">
    <property type="entry name" value="Mutator_transp_dom"/>
</dbReference>
<dbReference type="KEGG" id="spu:100889978"/>
<protein>
    <recommendedName>
        <fullName evidence="2">Mutator-like transposase domain-containing protein</fullName>
    </recommendedName>
</protein>
<dbReference type="Proteomes" id="UP000007110">
    <property type="component" value="Unassembled WGS sequence"/>
</dbReference>
<organism evidence="3 4">
    <name type="scientific">Strongylocentrotus purpuratus</name>
    <name type="common">Purple sea urchin</name>
    <dbReference type="NCBI Taxonomy" id="7668"/>
    <lineage>
        <taxon>Eukaryota</taxon>
        <taxon>Metazoa</taxon>
        <taxon>Echinodermata</taxon>
        <taxon>Eleutherozoa</taxon>
        <taxon>Echinozoa</taxon>
        <taxon>Echinoidea</taxon>
        <taxon>Euechinoidea</taxon>
        <taxon>Echinacea</taxon>
        <taxon>Camarodonta</taxon>
        <taxon>Echinidea</taxon>
        <taxon>Strongylocentrotidae</taxon>
        <taxon>Strongylocentrotus</taxon>
    </lineage>
</organism>
<dbReference type="RefSeq" id="XP_030839074.1">
    <property type="nucleotide sequence ID" value="XM_030983214.1"/>
</dbReference>
<reference evidence="3" key="2">
    <citation type="submission" date="2021-01" db="UniProtKB">
        <authorList>
            <consortium name="EnsemblMetazoa"/>
        </authorList>
    </citation>
    <scope>IDENTIFICATION</scope>
</reference>
<dbReference type="OrthoDB" id="10059293at2759"/>
<evidence type="ECO:0000259" key="2">
    <source>
        <dbReference type="Pfam" id="PF20700"/>
    </source>
</evidence>
<evidence type="ECO:0000256" key="1">
    <source>
        <dbReference type="SAM" id="MobiDB-lite"/>
    </source>
</evidence>
<sequence length="615" mass="69373">MPRKHQGFVKKRKGFNGTRWDGVKRAKKDDATVPLQETASERKLRLNNAPAAQKIQPCPTHKETRHVLEGYYLISGPLLTSALKEAHVCPGGHLIPLEDTSQRHGLRSFLILQCSVCKAEHSFLTSENIFKGKRPGTCSDINRRAVLAASEVGLGRVGLADLTSILGLPPPPVQKSYQRHLKAIAKAIDTAAKDQMKEATQRLRDKAREKDPSIGPDDIVDVAVSFDGTWHKRGHSSNHGVGVVMSVDTGEVLDREVLSKVCNKCSARKGWDKEGDRYKKWKAGHVCHGSHKGSSGGMEAVTAQTMWRRAETHYRLRYKFMLSDGDSSSFESEEGIYGEGHKVYKMECVGHVGKRMYKALDNFRKNHSGQKLDDGKWVGHGKNRLRGTSDTQSIGRLCRLYRGAIRRNANRDALDNVEDKAKAVEKMRRAVLAVLYHSVMLSDNDVRHQYCPDNGWCEYKNKGKLDYNENHLDPVFLKYLLPIFTRLGSPDLLERCLPGLTQNQNESFNALIWKRCPKHLWRGSRVVRTAVNLAALSFNCGAENGRYRTFKHLDLRMGAHAIKAARRRDFIRISNAKYKASKVMKSIRELRRRAKKTREEAEEERDGGSYSTGAH</sequence>
<dbReference type="GeneID" id="100889978"/>
<proteinExistence type="predicted"/>
<keyword evidence="4" id="KW-1185">Reference proteome</keyword>
<dbReference type="InParanoid" id="A0A7M7NN11"/>
<feature type="region of interest" description="Disordered" evidence="1">
    <location>
        <begin position="590"/>
        <end position="615"/>
    </location>
</feature>
<dbReference type="EnsemblMetazoa" id="XM_030983214">
    <property type="protein sequence ID" value="XP_030839074"/>
    <property type="gene ID" value="LOC100889978"/>
</dbReference>
<name>A0A7M7NN11_STRPU</name>
<dbReference type="AlphaFoldDB" id="A0A7M7NN11"/>
<evidence type="ECO:0000313" key="4">
    <source>
        <dbReference type="Proteomes" id="UP000007110"/>
    </source>
</evidence>
<evidence type="ECO:0000313" key="3">
    <source>
        <dbReference type="EnsemblMetazoa" id="XP_030839074"/>
    </source>
</evidence>
<dbReference type="OMA" id="NHLDPVF"/>
<dbReference type="PANTHER" id="PTHR33309:SF3">
    <property type="entry name" value="CCHC-TYPE DOMAIN-CONTAINING PROTEIN"/>
    <property type="match status" value="1"/>
</dbReference>
<reference evidence="4" key="1">
    <citation type="submission" date="2015-02" db="EMBL/GenBank/DDBJ databases">
        <title>Genome sequencing for Strongylocentrotus purpuratus.</title>
        <authorList>
            <person name="Murali S."/>
            <person name="Liu Y."/>
            <person name="Vee V."/>
            <person name="English A."/>
            <person name="Wang M."/>
            <person name="Skinner E."/>
            <person name="Han Y."/>
            <person name="Muzny D.M."/>
            <person name="Worley K.C."/>
            <person name="Gibbs R.A."/>
        </authorList>
    </citation>
    <scope>NUCLEOTIDE SEQUENCE</scope>
</reference>
<feature type="domain" description="Mutator-like transposase" evidence="2">
    <location>
        <begin position="92"/>
        <end position="457"/>
    </location>
</feature>
<accession>A0A7M7NN11</accession>
<dbReference type="Pfam" id="PF20700">
    <property type="entry name" value="Mutator"/>
    <property type="match status" value="1"/>
</dbReference>